<accession>A0ABT9EHU2</accession>
<dbReference type="RefSeq" id="WP_305171964.1">
    <property type="nucleotide sequence ID" value="NZ_JAUUDS010000001.1"/>
</dbReference>
<dbReference type="Proteomes" id="UP001230685">
    <property type="component" value="Unassembled WGS sequence"/>
</dbReference>
<evidence type="ECO:0000313" key="1">
    <source>
        <dbReference type="EMBL" id="MDP1026405.1"/>
    </source>
</evidence>
<organism evidence="1 2">
    <name type="scientific">Sphingomonas aurea</name>
    <dbReference type="NCBI Taxonomy" id="3063994"/>
    <lineage>
        <taxon>Bacteria</taxon>
        <taxon>Pseudomonadati</taxon>
        <taxon>Pseudomonadota</taxon>
        <taxon>Alphaproteobacteria</taxon>
        <taxon>Sphingomonadales</taxon>
        <taxon>Sphingomonadaceae</taxon>
        <taxon>Sphingomonas</taxon>
    </lineage>
</organism>
<proteinExistence type="predicted"/>
<protein>
    <submittedName>
        <fullName evidence="1">Uncharacterized protein</fullName>
    </submittedName>
</protein>
<reference evidence="1 2" key="1">
    <citation type="submission" date="2023-07" db="EMBL/GenBank/DDBJ databases">
        <authorList>
            <person name="Kim M.K."/>
        </authorList>
    </citation>
    <scope>NUCLEOTIDE SEQUENCE [LARGE SCALE GENOMIC DNA]</scope>
    <source>
        <strain evidence="1 2">KR1UV-12</strain>
    </source>
</reference>
<name>A0ABT9EHU2_9SPHN</name>
<dbReference type="EMBL" id="JAUUDS010000001">
    <property type="protein sequence ID" value="MDP1026405.1"/>
    <property type="molecule type" value="Genomic_DNA"/>
</dbReference>
<gene>
    <name evidence="1" type="ORF">Q5H91_04205</name>
</gene>
<comment type="caution">
    <text evidence="1">The sequence shown here is derived from an EMBL/GenBank/DDBJ whole genome shotgun (WGS) entry which is preliminary data.</text>
</comment>
<sequence length="49" mass="5097">MKINIGKLLGAALKVVKSNPTLVLGAVSIGKEIVKAVKDEAKKTPTPRA</sequence>
<keyword evidence="2" id="KW-1185">Reference proteome</keyword>
<evidence type="ECO:0000313" key="2">
    <source>
        <dbReference type="Proteomes" id="UP001230685"/>
    </source>
</evidence>